<sequence>MGNQVILSKKKITKKQCTKILSQLMTCESAFAVVAPNGNFSFVNESLVKLLKYPNLNSLQSTPFAEICPDFQPHMKEITHKAIVLILSAVSKTSKQTNSVVSHVFPFQLKDYQNKPFWAQLILTPVIFQNYEYFPIQFQEGANPLETEELEESNQTTMNEFSIYDTMTESGDLSFYDEDVDIFSEIITQPKRNGIFNPNSFHDFSTKSNIPNLDDQSDDELLEDFDIEKMNEINPKISIQNINQEIENINQEIAKMMNSENSKNEKEQEKDKEKEKEKEREKEQEHNQNTINGVGKFIDLEIELLNCKQKILSLLNKLKKNSEKNEEISNITNSLSKIIIQHFHSKDENVLKLLENYQKSKNRYKELIYSYDQKLLRLADKIEKNRKEKEIQLQIQEKNKKEMKEMLLSVEGNQEMRKKLEEIFKDFLEK</sequence>
<proteinExistence type="predicted"/>
<accession>A0A9Q0L4V2</accession>
<feature type="region of interest" description="Disordered" evidence="2">
    <location>
        <begin position="257"/>
        <end position="288"/>
    </location>
</feature>
<keyword evidence="1" id="KW-0175">Coiled coil</keyword>
<evidence type="ECO:0000313" key="4">
    <source>
        <dbReference type="Proteomes" id="UP001149090"/>
    </source>
</evidence>
<reference evidence="3" key="1">
    <citation type="submission" date="2022-10" db="EMBL/GenBank/DDBJ databases">
        <title>Novel sulphate-reducing endosymbionts in the free-living metamonad Anaeramoeba.</title>
        <authorList>
            <person name="Jerlstrom-Hultqvist J."/>
            <person name="Cepicka I."/>
            <person name="Gallot-Lavallee L."/>
            <person name="Salas-Leiva D."/>
            <person name="Curtis B.A."/>
            <person name="Zahonova K."/>
            <person name="Pipaliya S."/>
            <person name="Dacks J."/>
            <person name="Roger A.J."/>
        </authorList>
    </citation>
    <scope>NUCLEOTIDE SEQUENCE</scope>
    <source>
        <strain evidence="3">BMAN</strain>
    </source>
</reference>
<dbReference type="EMBL" id="JAPDFW010000147">
    <property type="protein sequence ID" value="KAJ5066227.1"/>
    <property type="molecule type" value="Genomic_DNA"/>
</dbReference>
<evidence type="ECO:0000313" key="3">
    <source>
        <dbReference type="EMBL" id="KAJ5066227.1"/>
    </source>
</evidence>
<feature type="compositionally biased region" description="Basic and acidic residues" evidence="2">
    <location>
        <begin position="262"/>
        <end position="286"/>
    </location>
</feature>
<evidence type="ECO:0000256" key="2">
    <source>
        <dbReference type="SAM" id="MobiDB-lite"/>
    </source>
</evidence>
<gene>
    <name evidence="3" type="ORF">M0811_03560</name>
</gene>
<organism evidence="3 4">
    <name type="scientific">Anaeramoeba ignava</name>
    <name type="common">Anaerobic marine amoeba</name>
    <dbReference type="NCBI Taxonomy" id="1746090"/>
    <lineage>
        <taxon>Eukaryota</taxon>
        <taxon>Metamonada</taxon>
        <taxon>Anaeramoebidae</taxon>
        <taxon>Anaeramoeba</taxon>
    </lineage>
</organism>
<comment type="caution">
    <text evidence="3">The sequence shown here is derived from an EMBL/GenBank/DDBJ whole genome shotgun (WGS) entry which is preliminary data.</text>
</comment>
<dbReference type="AlphaFoldDB" id="A0A9Q0L4V2"/>
<name>A0A9Q0L4V2_ANAIG</name>
<dbReference type="Proteomes" id="UP001149090">
    <property type="component" value="Unassembled WGS sequence"/>
</dbReference>
<keyword evidence="4" id="KW-1185">Reference proteome</keyword>
<evidence type="ECO:0000256" key="1">
    <source>
        <dbReference type="SAM" id="Coils"/>
    </source>
</evidence>
<dbReference type="Gene3D" id="3.30.450.20">
    <property type="entry name" value="PAS domain"/>
    <property type="match status" value="1"/>
</dbReference>
<protein>
    <submittedName>
        <fullName evidence="3">A-type inclusion protein</fullName>
    </submittedName>
</protein>
<feature type="coiled-coil region" evidence="1">
    <location>
        <begin position="379"/>
        <end position="413"/>
    </location>
</feature>